<keyword evidence="6 9" id="KW-1133">Transmembrane helix</keyword>
<feature type="compositionally biased region" description="Low complexity" evidence="8">
    <location>
        <begin position="1"/>
        <end position="12"/>
    </location>
</feature>
<evidence type="ECO:0000256" key="2">
    <source>
        <dbReference type="ARBA" id="ARBA00005658"/>
    </source>
</evidence>
<dbReference type="PROSITE" id="PS01303">
    <property type="entry name" value="BCCT"/>
    <property type="match status" value="1"/>
</dbReference>
<evidence type="ECO:0000256" key="1">
    <source>
        <dbReference type="ARBA" id="ARBA00004651"/>
    </source>
</evidence>
<feature type="transmembrane region" description="Helical" evidence="9">
    <location>
        <begin position="356"/>
        <end position="374"/>
    </location>
</feature>
<keyword evidence="7 9" id="KW-0472">Membrane</keyword>
<evidence type="ECO:0000256" key="6">
    <source>
        <dbReference type="ARBA" id="ARBA00022989"/>
    </source>
</evidence>
<dbReference type="Pfam" id="PF02028">
    <property type="entry name" value="BCCT"/>
    <property type="match status" value="1"/>
</dbReference>
<organism evidence="10 11">
    <name type="scientific">Pseudonocardia ailaonensis</name>
    <dbReference type="NCBI Taxonomy" id="367279"/>
    <lineage>
        <taxon>Bacteria</taxon>
        <taxon>Bacillati</taxon>
        <taxon>Actinomycetota</taxon>
        <taxon>Actinomycetes</taxon>
        <taxon>Pseudonocardiales</taxon>
        <taxon>Pseudonocardiaceae</taxon>
        <taxon>Pseudonocardia</taxon>
    </lineage>
</organism>
<dbReference type="Proteomes" id="UP001500449">
    <property type="component" value="Unassembled WGS sequence"/>
</dbReference>
<feature type="transmembrane region" description="Helical" evidence="9">
    <location>
        <begin position="267"/>
        <end position="288"/>
    </location>
</feature>
<gene>
    <name evidence="10" type="ORF">GCM10009836_31210</name>
</gene>
<comment type="similarity">
    <text evidence="2">Belongs to the BCCT transporter (TC 2.A.15) family.</text>
</comment>
<evidence type="ECO:0000256" key="4">
    <source>
        <dbReference type="ARBA" id="ARBA00022475"/>
    </source>
</evidence>
<dbReference type="PANTHER" id="PTHR30047">
    <property type="entry name" value="HIGH-AFFINITY CHOLINE TRANSPORT PROTEIN-RELATED"/>
    <property type="match status" value="1"/>
</dbReference>
<feature type="transmembrane region" description="Helical" evidence="9">
    <location>
        <begin position="478"/>
        <end position="496"/>
    </location>
</feature>
<feature type="transmembrane region" description="Helical" evidence="9">
    <location>
        <begin position="83"/>
        <end position="103"/>
    </location>
</feature>
<feature type="compositionally biased region" description="Low complexity" evidence="8">
    <location>
        <begin position="25"/>
        <end position="34"/>
    </location>
</feature>
<feature type="transmembrane region" description="Helical" evidence="9">
    <location>
        <begin position="124"/>
        <end position="144"/>
    </location>
</feature>
<sequence>MTVKEPTTGPDTAPDPDPEPRPDAAAETGAAETGAAERPRSTDRVVFGVSAALVVAFIAWGILGTDTLSSVATAALGGIMSGGGWFFILAASGFVVFALWLAISRYGRIPLGRDGERPEFRTSSWVAMMFSAGMGIGLMFYGVAEPLSFFTSPPPGSGAAPGTPAALDAAMATTLFHWTLHPWAIYAVVGLAIAYGTFRKGRSQLISAAFAPLLGTRRTEGPLGRAIDIFAIFATLFGSAASLGLGALQIGGGLKAGGWMENPGTGLLVGIIAVLTVAFIVSAVSGVAKGIQWLSNINMVLAAILAFFVFVVGPTVLILNLLPGTVGHYLSDLASMAARTGADGPEAASWLQSWTVFYWAWWISWTPFVGMFIARISRGRSVRQFIAGVILIPSVVSLVWFAIFGGAAISQQQSGNDLASASTEGQLFGLLQSYPGGAILSVVAMLLVAIFFVSGADAASVVMGTISQKGSIEPGRGIVIFWGTVMGAIAAVMLLVGGSDALSGIQNITIIMALPFVIVMVALCVSLFKDLRSDPLMRRENKASEAVEQAVEYGMEAHDGDFILTVKPRTMAEGAAEAKSRGGGTRLPGEPR</sequence>
<keyword evidence="3" id="KW-0813">Transport</keyword>
<keyword evidence="4" id="KW-1003">Cell membrane</keyword>
<reference evidence="10 11" key="1">
    <citation type="journal article" date="2019" name="Int. J. Syst. Evol. Microbiol.">
        <title>The Global Catalogue of Microorganisms (GCM) 10K type strain sequencing project: providing services to taxonomists for standard genome sequencing and annotation.</title>
        <authorList>
            <consortium name="The Broad Institute Genomics Platform"/>
            <consortium name="The Broad Institute Genome Sequencing Center for Infectious Disease"/>
            <person name="Wu L."/>
            <person name="Ma J."/>
        </authorList>
    </citation>
    <scope>NUCLEOTIDE SEQUENCE [LARGE SCALE GENOMIC DNA]</scope>
    <source>
        <strain evidence="10 11">JCM 16009</strain>
    </source>
</reference>
<evidence type="ECO:0000313" key="11">
    <source>
        <dbReference type="Proteomes" id="UP001500449"/>
    </source>
</evidence>
<dbReference type="InterPro" id="IPR000060">
    <property type="entry name" value="BCCT_transptr"/>
</dbReference>
<feature type="transmembrane region" description="Helical" evidence="9">
    <location>
        <begin position="226"/>
        <end position="247"/>
    </location>
</feature>
<feature type="transmembrane region" description="Helical" evidence="9">
    <location>
        <begin position="508"/>
        <end position="528"/>
    </location>
</feature>
<evidence type="ECO:0000313" key="10">
    <source>
        <dbReference type="EMBL" id="GAA1849242.1"/>
    </source>
</evidence>
<evidence type="ECO:0000256" key="7">
    <source>
        <dbReference type="ARBA" id="ARBA00023136"/>
    </source>
</evidence>
<feature type="transmembrane region" description="Helical" evidence="9">
    <location>
        <begin position="45"/>
        <end position="63"/>
    </location>
</feature>
<proteinExistence type="inferred from homology"/>
<feature type="region of interest" description="Disordered" evidence="8">
    <location>
        <begin position="573"/>
        <end position="592"/>
    </location>
</feature>
<dbReference type="EMBL" id="BAAAQK010000007">
    <property type="protein sequence ID" value="GAA1849242.1"/>
    <property type="molecule type" value="Genomic_DNA"/>
</dbReference>
<feature type="region of interest" description="Disordered" evidence="8">
    <location>
        <begin position="1"/>
        <end position="38"/>
    </location>
</feature>
<evidence type="ECO:0000256" key="5">
    <source>
        <dbReference type="ARBA" id="ARBA00022692"/>
    </source>
</evidence>
<name>A0ABN2N252_9PSEU</name>
<evidence type="ECO:0000256" key="3">
    <source>
        <dbReference type="ARBA" id="ARBA00022448"/>
    </source>
</evidence>
<dbReference type="NCBIfam" id="TIGR00842">
    <property type="entry name" value="bcct"/>
    <property type="match status" value="1"/>
</dbReference>
<dbReference type="InterPro" id="IPR018093">
    <property type="entry name" value="BCCT_CS"/>
</dbReference>
<dbReference type="RefSeq" id="WP_344417097.1">
    <property type="nucleotide sequence ID" value="NZ_BAAAQK010000007.1"/>
</dbReference>
<accession>A0ABN2N252</accession>
<feature type="transmembrane region" description="Helical" evidence="9">
    <location>
        <begin position="300"/>
        <end position="322"/>
    </location>
</feature>
<comment type="subcellular location">
    <subcellularLocation>
        <location evidence="1">Cell membrane</location>
        <topology evidence="1">Multi-pass membrane protein</topology>
    </subcellularLocation>
</comment>
<dbReference type="PANTHER" id="PTHR30047:SF7">
    <property type="entry name" value="HIGH-AFFINITY CHOLINE TRANSPORT PROTEIN"/>
    <property type="match status" value="1"/>
</dbReference>
<evidence type="ECO:0000256" key="9">
    <source>
        <dbReference type="SAM" id="Phobius"/>
    </source>
</evidence>
<protein>
    <submittedName>
        <fullName evidence="10">BCCT family transporter</fullName>
    </submittedName>
</protein>
<feature type="transmembrane region" description="Helical" evidence="9">
    <location>
        <begin position="180"/>
        <end position="198"/>
    </location>
</feature>
<evidence type="ECO:0000256" key="8">
    <source>
        <dbReference type="SAM" id="MobiDB-lite"/>
    </source>
</evidence>
<comment type="caution">
    <text evidence="10">The sequence shown here is derived from an EMBL/GenBank/DDBJ whole genome shotgun (WGS) entry which is preliminary data.</text>
</comment>
<feature type="transmembrane region" description="Helical" evidence="9">
    <location>
        <begin position="438"/>
        <end position="466"/>
    </location>
</feature>
<keyword evidence="11" id="KW-1185">Reference proteome</keyword>
<feature type="transmembrane region" description="Helical" evidence="9">
    <location>
        <begin position="386"/>
        <end position="409"/>
    </location>
</feature>
<keyword evidence="5 9" id="KW-0812">Transmembrane</keyword>